<evidence type="ECO:0000313" key="1">
    <source>
        <dbReference type="EMBL" id="KAA8549960.1"/>
    </source>
</evidence>
<accession>A0A5J5C7L5</accession>
<gene>
    <name evidence="1" type="ORF">F0562_001632</name>
</gene>
<keyword evidence="2" id="KW-1185">Reference proteome</keyword>
<protein>
    <submittedName>
        <fullName evidence="1">Uncharacterized protein</fullName>
    </submittedName>
</protein>
<name>A0A5J5C7L5_9ASTE</name>
<reference evidence="1 2" key="1">
    <citation type="submission" date="2019-09" db="EMBL/GenBank/DDBJ databases">
        <title>A chromosome-level genome assembly of the Chinese tupelo Nyssa sinensis.</title>
        <authorList>
            <person name="Yang X."/>
            <person name="Kang M."/>
            <person name="Yang Y."/>
            <person name="Xiong H."/>
            <person name="Wang M."/>
            <person name="Zhang Z."/>
            <person name="Wang Z."/>
            <person name="Wu H."/>
            <person name="Ma T."/>
            <person name="Liu J."/>
            <person name="Xi Z."/>
        </authorList>
    </citation>
    <scope>NUCLEOTIDE SEQUENCE [LARGE SCALE GENOMIC DNA]</scope>
    <source>
        <strain evidence="1">J267</strain>
        <tissue evidence="1">Leaf</tissue>
    </source>
</reference>
<proteinExistence type="predicted"/>
<evidence type="ECO:0000313" key="2">
    <source>
        <dbReference type="Proteomes" id="UP000325577"/>
    </source>
</evidence>
<dbReference type="EMBL" id="CM018031">
    <property type="protein sequence ID" value="KAA8549960.1"/>
    <property type="molecule type" value="Genomic_DNA"/>
</dbReference>
<sequence length="90" mass="10290">MKLTDEEDSSGDRDGASMLRSFWYNSSDKPGTGLEDDGSTAIWLTLDEGCLWWFEKQRSKKEERMAEKEQGERKKEQCGWGAVLLVARVV</sequence>
<dbReference type="Proteomes" id="UP000325577">
    <property type="component" value="Linkage Group LG0"/>
</dbReference>
<dbReference type="AlphaFoldDB" id="A0A5J5C7L5"/>
<organism evidence="1 2">
    <name type="scientific">Nyssa sinensis</name>
    <dbReference type="NCBI Taxonomy" id="561372"/>
    <lineage>
        <taxon>Eukaryota</taxon>
        <taxon>Viridiplantae</taxon>
        <taxon>Streptophyta</taxon>
        <taxon>Embryophyta</taxon>
        <taxon>Tracheophyta</taxon>
        <taxon>Spermatophyta</taxon>
        <taxon>Magnoliopsida</taxon>
        <taxon>eudicotyledons</taxon>
        <taxon>Gunneridae</taxon>
        <taxon>Pentapetalae</taxon>
        <taxon>asterids</taxon>
        <taxon>Cornales</taxon>
        <taxon>Nyssaceae</taxon>
        <taxon>Nyssa</taxon>
    </lineage>
</organism>